<dbReference type="CDD" id="cd00158">
    <property type="entry name" value="RHOD"/>
    <property type="match status" value="1"/>
</dbReference>
<dbReference type="KEGG" id="dti:Desti_2665"/>
<dbReference type="Pfam" id="PF00581">
    <property type="entry name" value="Rhodanese"/>
    <property type="match status" value="1"/>
</dbReference>
<dbReference type="HOGENOM" id="CLU_089574_8_0_7"/>
<dbReference type="Gene3D" id="3.40.250.10">
    <property type="entry name" value="Rhodanese-like domain"/>
    <property type="match status" value="1"/>
</dbReference>
<dbReference type="InterPro" id="IPR036873">
    <property type="entry name" value="Rhodanese-like_dom_sf"/>
</dbReference>
<dbReference type="eggNOG" id="COG0607">
    <property type="taxonomic scope" value="Bacteria"/>
</dbReference>
<feature type="domain" description="Rhodanese" evidence="1">
    <location>
        <begin position="63"/>
        <end position="157"/>
    </location>
</feature>
<dbReference type="PANTHER" id="PTHR43031:SF7">
    <property type="entry name" value="NITRIC OXIDE REDUCTASE FLRD-NAD(+) REDUCTASE"/>
    <property type="match status" value="1"/>
</dbReference>
<dbReference type="AlphaFoldDB" id="I4C703"/>
<evidence type="ECO:0000313" key="3">
    <source>
        <dbReference type="Proteomes" id="UP000006055"/>
    </source>
</evidence>
<proteinExistence type="predicted"/>
<dbReference type="SMART" id="SM00450">
    <property type="entry name" value="RHOD"/>
    <property type="match status" value="1"/>
</dbReference>
<dbReference type="InterPro" id="IPR001763">
    <property type="entry name" value="Rhodanese-like_dom"/>
</dbReference>
<dbReference type="Proteomes" id="UP000006055">
    <property type="component" value="Chromosome"/>
</dbReference>
<evidence type="ECO:0000313" key="2">
    <source>
        <dbReference type="EMBL" id="AFM25344.1"/>
    </source>
</evidence>
<reference evidence="3" key="1">
    <citation type="submission" date="2012-06" db="EMBL/GenBank/DDBJ databases">
        <title>Complete sequence of chromosome of Desulfomonile tiedjei DSM 6799.</title>
        <authorList>
            <person name="Lucas S."/>
            <person name="Copeland A."/>
            <person name="Lapidus A."/>
            <person name="Glavina del Rio T."/>
            <person name="Dalin E."/>
            <person name="Tice H."/>
            <person name="Bruce D."/>
            <person name="Goodwin L."/>
            <person name="Pitluck S."/>
            <person name="Peters L."/>
            <person name="Ovchinnikova G."/>
            <person name="Zeytun A."/>
            <person name="Lu M."/>
            <person name="Kyrpides N."/>
            <person name="Mavromatis K."/>
            <person name="Ivanova N."/>
            <person name="Brettin T."/>
            <person name="Detter J.C."/>
            <person name="Han C."/>
            <person name="Larimer F."/>
            <person name="Land M."/>
            <person name="Hauser L."/>
            <person name="Markowitz V."/>
            <person name="Cheng J.-F."/>
            <person name="Hugenholtz P."/>
            <person name="Woyke T."/>
            <person name="Wu D."/>
            <person name="Spring S."/>
            <person name="Schroeder M."/>
            <person name="Brambilla E."/>
            <person name="Klenk H.-P."/>
            <person name="Eisen J.A."/>
        </authorList>
    </citation>
    <scope>NUCLEOTIDE SEQUENCE [LARGE SCALE GENOMIC DNA]</scope>
    <source>
        <strain evidence="3">ATCC 49306 / DSM 6799 / DCB-1</strain>
    </source>
</reference>
<dbReference type="OrthoDB" id="9789348at2"/>
<dbReference type="InterPro" id="IPR050229">
    <property type="entry name" value="GlpE_sulfurtransferase"/>
</dbReference>
<keyword evidence="3" id="KW-1185">Reference proteome</keyword>
<evidence type="ECO:0000259" key="1">
    <source>
        <dbReference type="PROSITE" id="PS50206"/>
    </source>
</evidence>
<dbReference type="SUPFAM" id="SSF52821">
    <property type="entry name" value="Rhodanese/Cell cycle control phosphatase"/>
    <property type="match status" value="1"/>
</dbReference>
<dbReference type="EMBL" id="CP003360">
    <property type="protein sequence ID" value="AFM25344.1"/>
    <property type="molecule type" value="Genomic_DNA"/>
</dbReference>
<name>I4C703_DESTA</name>
<dbReference type="GO" id="GO:0016740">
    <property type="term" value="F:transferase activity"/>
    <property type="evidence" value="ECO:0007669"/>
    <property type="project" value="UniProtKB-KW"/>
</dbReference>
<protein>
    <submittedName>
        <fullName evidence="2">Rhodanese-related sulfurtransferase</fullName>
    </submittedName>
</protein>
<sequence length="164" mass="18391">MKNFLNIAIRALIIAVVFSLVGLGLNAVSPTGVPLIYTPPEKLVVSGVSIPLINEVEARRFLEDPSSVFVDTRNEEDFSERHVKGAVFLHPNSVEERFPEVQPLIPEESRVILYCYGPECDMAERVAEFLAQLGYKNMMIMSAGFKSWEKAGFPSESSKRRERS</sequence>
<dbReference type="PANTHER" id="PTHR43031">
    <property type="entry name" value="FAD-DEPENDENT OXIDOREDUCTASE"/>
    <property type="match status" value="1"/>
</dbReference>
<keyword evidence="2" id="KW-0808">Transferase</keyword>
<accession>I4C703</accession>
<gene>
    <name evidence="2" type="ordered locus">Desti_2665</name>
</gene>
<dbReference type="RefSeq" id="WP_014810485.1">
    <property type="nucleotide sequence ID" value="NC_018025.1"/>
</dbReference>
<dbReference type="STRING" id="706587.Desti_2665"/>
<organism evidence="2 3">
    <name type="scientific">Desulfomonile tiedjei (strain ATCC 49306 / DSM 6799 / DCB-1)</name>
    <dbReference type="NCBI Taxonomy" id="706587"/>
    <lineage>
        <taxon>Bacteria</taxon>
        <taxon>Pseudomonadati</taxon>
        <taxon>Thermodesulfobacteriota</taxon>
        <taxon>Desulfomonilia</taxon>
        <taxon>Desulfomonilales</taxon>
        <taxon>Desulfomonilaceae</taxon>
        <taxon>Desulfomonile</taxon>
    </lineage>
</organism>
<dbReference type="PROSITE" id="PS50206">
    <property type="entry name" value="RHODANESE_3"/>
    <property type="match status" value="1"/>
</dbReference>